<reference evidence="3" key="1">
    <citation type="submission" date="2017-04" db="EMBL/GenBank/DDBJ databases">
        <authorList>
            <person name="Varghese N."/>
            <person name="Submissions S."/>
        </authorList>
    </citation>
    <scope>NUCLEOTIDE SEQUENCE [LARGE SCALE GENOMIC DNA]</scope>
    <source>
        <strain evidence="3">DSM 4125</strain>
    </source>
</reference>
<evidence type="ECO:0000256" key="1">
    <source>
        <dbReference type="SAM" id="Phobius"/>
    </source>
</evidence>
<evidence type="ECO:0008006" key="4">
    <source>
        <dbReference type="Google" id="ProtNLM"/>
    </source>
</evidence>
<dbReference type="OrthoDB" id="982604at2"/>
<accession>A0A1X7L5F2</accession>
<keyword evidence="1" id="KW-0472">Membrane</keyword>
<protein>
    <recommendedName>
        <fullName evidence="4">Protein SCO1/2</fullName>
    </recommendedName>
</protein>
<evidence type="ECO:0000313" key="2">
    <source>
        <dbReference type="EMBL" id="SMG49078.1"/>
    </source>
</evidence>
<sequence length="210" mass="24598">MKKTKILILLITLSFPVILYLFLRSYGENEFALPVFFENEDKLYCNDSIVEKSSVIFSDLNQRDSFKIEDVYQVDFKVVHFPNLQDSQIQTIKNELNRVFNTFNDLSLNVLSLIAVGEEETNVNYKSFLAEDRAKTYLYSESHTDWLVNCLFGFPTEEWGSKHPSEETFLVENTLVLLDEDNKIRGYYDGYETKEVDRLILEIRVLLSNK</sequence>
<dbReference type="STRING" id="1028.SAMN05661096_03556"/>
<proteinExistence type="predicted"/>
<keyword evidence="1" id="KW-1133">Transmembrane helix</keyword>
<keyword evidence="3" id="KW-1185">Reference proteome</keyword>
<dbReference type="AlphaFoldDB" id="A0A1X7L5F2"/>
<evidence type="ECO:0000313" key="3">
    <source>
        <dbReference type="Proteomes" id="UP000193804"/>
    </source>
</evidence>
<feature type="transmembrane region" description="Helical" evidence="1">
    <location>
        <begin position="6"/>
        <end position="23"/>
    </location>
</feature>
<name>A0A1X7L5F2_9BACT</name>
<dbReference type="EMBL" id="FXAW01000008">
    <property type="protein sequence ID" value="SMG49078.1"/>
    <property type="molecule type" value="Genomic_DNA"/>
</dbReference>
<organism evidence="2 3">
    <name type="scientific">Marivirga sericea</name>
    <dbReference type="NCBI Taxonomy" id="1028"/>
    <lineage>
        <taxon>Bacteria</taxon>
        <taxon>Pseudomonadati</taxon>
        <taxon>Bacteroidota</taxon>
        <taxon>Cytophagia</taxon>
        <taxon>Cytophagales</taxon>
        <taxon>Marivirgaceae</taxon>
        <taxon>Marivirga</taxon>
    </lineage>
</organism>
<gene>
    <name evidence="2" type="ORF">SAMN05661096_03556</name>
</gene>
<dbReference type="RefSeq" id="WP_085518682.1">
    <property type="nucleotide sequence ID" value="NZ_FXAW01000008.1"/>
</dbReference>
<keyword evidence="1" id="KW-0812">Transmembrane</keyword>
<dbReference type="Proteomes" id="UP000193804">
    <property type="component" value="Unassembled WGS sequence"/>
</dbReference>